<reference evidence="1 2" key="1">
    <citation type="submission" date="2024-04" db="EMBL/GenBank/DDBJ databases">
        <authorList>
            <person name="Fracassetti M."/>
        </authorList>
    </citation>
    <scope>NUCLEOTIDE SEQUENCE [LARGE SCALE GENOMIC DNA]</scope>
</reference>
<sequence length="76" mass="8196">MQEIPCSLRISPVLCRRLLPLTLASASLISQQSYPAVTASGSIAASLSRHRFGSSLPTFIRPSPTLSIFNPNQGKR</sequence>
<accession>A0AAV2DVI1</accession>
<organism evidence="1 2">
    <name type="scientific">Linum trigynum</name>
    <dbReference type="NCBI Taxonomy" id="586398"/>
    <lineage>
        <taxon>Eukaryota</taxon>
        <taxon>Viridiplantae</taxon>
        <taxon>Streptophyta</taxon>
        <taxon>Embryophyta</taxon>
        <taxon>Tracheophyta</taxon>
        <taxon>Spermatophyta</taxon>
        <taxon>Magnoliopsida</taxon>
        <taxon>eudicotyledons</taxon>
        <taxon>Gunneridae</taxon>
        <taxon>Pentapetalae</taxon>
        <taxon>rosids</taxon>
        <taxon>fabids</taxon>
        <taxon>Malpighiales</taxon>
        <taxon>Linaceae</taxon>
        <taxon>Linum</taxon>
    </lineage>
</organism>
<dbReference type="Proteomes" id="UP001497516">
    <property type="component" value="Chromosome 3"/>
</dbReference>
<protein>
    <submittedName>
        <fullName evidence="1">Uncharacterized protein</fullName>
    </submittedName>
</protein>
<proteinExistence type="predicted"/>
<keyword evidence="2" id="KW-1185">Reference proteome</keyword>
<gene>
    <name evidence="1" type="ORF">LTRI10_LOCUS19327</name>
</gene>
<name>A0AAV2DVI1_9ROSI</name>
<dbReference type="EMBL" id="OZ034816">
    <property type="protein sequence ID" value="CAL1377696.1"/>
    <property type="molecule type" value="Genomic_DNA"/>
</dbReference>
<dbReference type="AlphaFoldDB" id="A0AAV2DVI1"/>
<evidence type="ECO:0000313" key="1">
    <source>
        <dbReference type="EMBL" id="CAL1377696.1"/>
    </source>
</evidence>
<evidence type="ECO:0000313" key="2">
    <source>
        <dbReference type="Proteomes" id="UP001497516"/>
    </source>
</evidence>